<reference evidence="1 2" key="1">
    <citation type="journal article" date="2016" name="Nat. Commun.">
        <title>Thousands of microbial genomes shed light on interconnected biogeochemical processes in an aquifer system.</title>
        <authorList>
            <person name="Anantharaman K."/>
            <person name="Brown C.T."/>
            <person name="Hug L.A."/>
            <person name="Sharon I."/>
            <person name="Castelle C.J."/>
            <person name="Probst A.J."/>
            <person name="Thomas B.C."/>
            <person name="Singh A."/>
            <person name="Wilkins M.J."/>
            <person name="Karaoz U."/>
            <person name="Brodie E.L."/>
            <person name="Williams K.H."/>
            <person name="Hubbard S.S."/>
            <person name="Banfield J.F."/>
        </authorList>
    </citation>
    <scope>NUCLEOTIDE SEQUENCE [LARGE SCALE GENOMIC DNA]</scope>
</reference>
<dbReference type="Proteomes" id="UP000176803">
    <property type="component" value="Unassembled WGS sequence"/>
</dbReference>
<organism evidence="1 2">
    <name type="scientific">Candidatus Roizmanbacteria bacterium RIFCSPHIGHO2_12_FULL_41_11</name>
    <dbReference type="NCBI Taxonomy" id="1802052"/>
    <lineage>
        <taxon>Bacteria</taxon>
        <taxon>Candidatus Roizmaniibacteriota</taxon>
    </lineage>
</organism>
<dbReference type="EMBL" id="MGAC01000052">
    <property type="protein sequence ID" value="OGK36825.1"/>
    <property type="molecule type" value="Genomic_DNA"/>
</dbReference>
<sequence>MKGQNIADAFEIVKIFQKDVLQQPPSLEQMHLEVRMMNFKIRPIQGDLSTLNFQDREFIVALWSLGKLDDFFQEHFNQLQKQQQEVFYRLMNMMRFEFQNKLNKANIKPQTKNVKSAIFEMEIFKEQSKRNN</sequence>
<protein>
    <submittedName>
        <fullName evidence="1">Uncharacterized protein</fullName>
    </submittedName>
</protein>
<dbReference type="AlphaFoldDB" id="A0A1F7I0C2"/>
<evidence type="ECO:0000313" key="1">
    <source>
        <dbReference type="EMBL" id="OGK36825.1"/>
    </source>
</evidence>
<accession>A0A1F7I0C2</accession>
<name>A0A1F7I0C2_9BACT</name>
<gene>
    <name evidence="1" type="ORF">A3F03_01215</name>
</gene>
<proteinExistence type="predicted"/>
<evidence type="ECO:0000313" key="2">
    <source>
        <dbReference type="Proteomes" id="UP000176803"/>
    </source>
</evidence>
<comment type="caution">
    <text evidence="1">The sequence shown here is derived from an EMBL/GenBank/DDBJ whole genome shotgun (WGS) entry which is preliminary data.</text>
</comment>